<comment type="caution">
    <text evidence="6">The sequence shown here is derived from an EMBL/GenBank/DDBJ whole genome shotgun (WGS) entry which is preliminary data.</text>
</comment>
<evidence type="ECO:0000256" key="2">
    <source>
        <dbReference type="ARBA" id="ARBA00023015"/>
    </source>
</evidence>
<dbReference type="PROSITE" id="PS50931">
    <property type="entry name" value="HTH_LYSR"/>
    <property type="match status" value="1"/>
</dbReference>
<keyword evidence="7" id="KW-1185">Reference proteome</keyword>
<evidence type="ECO:0000256" key="3">
    <source>
        <dbReference type="ARBA" id="ARBA00023125"/>
    </source>
</evidence>
<keyword evidence="4" id="KW-0804">Transcription</keyword>
<evidence type="ECO:0000313" key="7">
    <source>
        <dbReference type="Proteomes" id="UP000288623"/>
    </source>
</evidence>
<dbReference type="SUPFAM" id="SSF46785">
    <property type="entry name" value="Winged helix' DNA-binding domain"/>
    <property type="match status" value="1"/>
</dbReference>
<dbReference type="AlphaFoldDB" id="A0A433RP32"/>
<keyword evidence="3" id="KW-0238">DNA-binding</keyword>
<organism evidence="6 7">
    <name type="scientific">Candidatus Kurthia intestinigallinarum</name>
    <dbReference type="NCBI Taxonomy" id="1562256"/>
    <lineage>
        <taxon>Bacteria</taxon>
        <taxon>Bacillati</taxon>
        <taxon>Bacillota</taxon>
        <taxon>Bacilli</taxon>
        <taxon>Bacillales</taxon>
        <taxon>Caryophanaceae</taxon>
        <taxon>Kurthia</taxon>
    </lineage>
</organism>
<accession>A0A433RP32</accession>
<comment type="similarity">
    <text evidence="1">Belongs to the LysR transcriptional regulatory family.</text>
</comment>
<dbReference type="InterPro" id="IPR036390">
    <property type="entry name" value="WH_DNA-bd_sf"/>
</dbReference>
<evidence type="ECO:0000256" key="1">
    <source>
        <dbReference type="ARBA" id="ARBA00009437"/>
    </source>
</evidence>
<sequence length="287" mass="33222">MNIKWLKTFIVTAQHENFRKASEILFLTQPAVSKHIQRLEDYLQCSLFSRKGKQVLLNAEGHRFLPIAQKILKEYEIGLHHFEAWQCGYTKQLSIAVAPQIASSILPAILKDFMIKEPKIEILIDVVNSYEVVQKILEGKADIGLTRTYPAQSNLKSEIVLEEPVVLVAPYDTQIEHEKNLFEKYRLITHNHPVYWDNLLIEIMRVYPMIKTLKVNQIEVSKKFIEQGLGVSYLPYSMVEKEIAEHLLKVISPAEIENPISHTYLVTKISTSEMEIFINFFKDALKK</sequence>
<dbReference type="CDD" id="cd05466">
    <property type="entry name" value="PBP2_LTTR_substrate"/>
    <property type="match status" value="1"/>
</dbReference>
<dbReference type="GO" id="GO:0000976">
    <property type="term" value="F:transcription cis-regulatory region binding"/>
    <property type="evidence" value="ECO:0007669"/>
    <property type="project" value="TreeGrafter"/>
</dbReference>
<dbReference type="InterPro" id="IPR036388">
    <property type="entry name" value="WH-like_DNA-bd_sf"/>
</dbReference>
<evidence type="ECO:0000313" key="6">
    <source>
        <dbReference type="EMBL" id="RUS50214.1"/>
    </source>
</evidence>
<dbReference type="InterPro" id="IPR000847">
    <property type="entry name" value="LysR_HTH_N"/>
</dbReference>
<dbReference type="FunFam" id="1.10.10.10:FF:000001">
    <property type="entry name" value="LysR family transcriptional regulator"/>
    <property type="match status" value="1"/>
</dbReference>
<dbReference type="Gene3D" id="3.40.190.290">
    <property type="match status" value="1"/>
</dbReference>
<dbReference type="PRINTS" id="PR00039">
    <property type="entry name" value="HTHLYSR"/>
</dbReference>
<protein>
    <submittedName>
        <fullName evidence="6">Transcriptional regulator</fullName>
    </submittedName>
</protein>
<dbReference type="GO" id="GO:0003700">
    <property type="term" value="F:DNA-binding transcription factor activity"/>
    <property type="evidence" value="ECO:0007669"/>
    <property type="project" value="InterPro"/>
</dbReference>
<dbReference type="PANTHER" id="PTHR30126">
    <property type="entry name" value="HTH-TYPE TRANSCRIPTIONAL REGULATOR"/>
    <property type="match status" value="1"/>
</dbReference>
<proteinExistence type="inferred from homology"/>
<reference evidence="6 7" key="1">
    <citation type="submission" date="2014-11" db="EMBL/GenBank/DDBJ databases">
        <title>Genome sequence and analysis of novel Kurthia sp.</title>
        <authorList>
            <person name="Lawson J.N."/>
            <person name="Gonzalez J.E."/>
            <person name="Rinauldi L."/>
            <person name="Xuan Z."/>
            <person name="Firman A."/>
            <person name="Shaddox L."/>
            <person name="Trudeau A."/>
            <person name="Shah S."/>
            <person name="Reiman D."/>
        </authorList>
    </citation>
    <scope>NUCLEOTIDE SEQUENCE [LARGE SCALE GENOMIC DNA]</scope>
    <source>
        <strain evidence="6 7">3B1D</strain>
    </source>
</reference>
<dbReference type="Pfam" id="PF03466">
    <property type="entry name" value="LysR_substrate"/>
    <property type="match status" value="1"/>
</dbReference>
<evidence type="ECO:0000256" key="4">
    <source>
        <dbReference type="ARBA" id="ARBA00023163"/>
    </source>
</evidence>
<dbReference type="InterPro" id="IPR005119">
    <property type="entry name" value="LysR_subst-bd"/>
</dbReference>
<dbReference type="EMBL" id="JTFC01000162">
    <property type="protein sequence ID" value="RUS50214.1"/>
    <property type="molecule type" value="Genomic_DNA"/>
</dbReference>
<dbReference type="RefSeq" id="WP_126992120.1">
    <property type="nucleotide sequence ID" value="NZ_JTFC01000162.1"/>
</dbReference>
<dbReference type="PANTHER" id="PTHR30126:SF64">
    <property type="entry name" value="HTH-TYPE TRANSCRIPTIONAL REGULATOR CITR"/>
    <property type="match status" value="1"/>
</dbReference>
<evidence type="ECO:0000259" key="5">
    <source>
        <dbReference type="PROSITE" id="PS50931"/>
    </source>
</evidence>
<name>A0A433RP32_9BACL</name>
<dbReference type="Gene3D" id="1.10.10.10">
    <property type="entry name" value="Winged helix-like DNA-binding domain superfamily/Winged helix DNA-binding domain"/>
    <property type="match status" value="1"/>
</dbReference>
<keyword evidence="2" id="KW-0805">Transcription regulation</keyword>
<gene>
    <name evidence="6" type="ORF">QI30_19435</name>
</gene>
<dbReference type="OrthoDB" id="9803735at2"/>
<dbReference type="SUPFAM" id="SSF53850">
    <property type="entry name" value="Periplasmic binding protein-like II"/>
    <property type="match status" value="1"/>
</dbReference>
<feature type="domain" description="HTH lysR-type" evidence="5">
    <location>
        <begin position="1"/>
        <end position="58"/>
    </location>
</feature>
<dbReference type="Proteomes" id="UP000288623">
    <property type="component" value="Unassembled WGS sequence"/>
</dbReference>
<dbReference type="Pfam" id="PF00126">
    <property type="entry name" value="HTH_1"/>
    <property type="match status" value="1"/>
</dbReference>